<evidence type="ECO:0000313" key="1">
    <source>
        <dbReference type="EMBL" id="TKI60503.1"/>
    </source>
</evidence>
<dbReference type="RefSeq" id="WP_025220569.1">
    <property type="nucleotide sequence ID" value="NZ_CP006837.1"/>
</dbReference>
<keyword evidence="2" id="KW-1185">Reference proteome</keyword>
<gene>
    <name evidence="1" type="ORF">FC752_15050</name>
</gene>
<dbReference type="Proteomes" id="UP000308539">
    <property type="component" value="Unassembled WGS sequence"/>
</dbReference>
<organism evidence="1 2">
    <name type="scientific">Lysinibacillus varians</name>
    <dbReference type="NCBI Taxonomy" id="1145276"/>
    <lineage>
        <taxon>Bacteria</taxon>
        <taxon>Bacillati</taxon>
        <taxon>Bacillota</taxon>
        <taxon>Bacilli</taxon>
        <taxon>Bacillales</taxon>
        <taxon>Bacillaceae</taxon>
        <taxon>Lysinibacillus</taxon>
    </lineage>
</organism>
<proteinExistence type="predicted"/>
<dbReference type="EMBL" id="SZPV01000031">
    <property type="protein sequence ID" value="TKI60503.1"/>
    <property type="molecule type" value="Genomic_DNA"/>
</dbReference>
<evidence type="ECO:0000313" key="2">
    <source>
        <dbReference type="Proteomes" id="UP000308539"/>
    </source>
</evidence>
<comment type="caution">
    <text evidence="1">The sequence shown here is derived from an EMBL/GenBank/DDBJ whole genome shotgun (WGS) entry which is preliminary data.</text>
</comment>
<protein>
    <submittedName>
        <fullName evidence="1">Uncharacterized protein</fullName>
    </submittedName>
</protein>
<accession>A0ABY2T7X4</accession>
<name>A0ABY2T7X4_9BACI</name>
<reference evidence="1 2" key="1">
    <citation type="submission" date="2019-04" db="EMBL/GenBank/DDBJ databases">
        <title>Lysinibacillus genome sequencing.</title>
        <authorList>
            <person name="Dunlap C."/>
        </authorList>
    </citation>
    <scope>NUCLEOTIDE SEQUENCE [LARGE SCALE GENOMIC DNA]</scope>
    <source>
        <strain evidence="1 2">NBRC 109424</strain>
    </source>
</reference>
<sequence length="72" mass="8566">MAKIKKVEFIEAFSAYSLRDFINEYLEKNPRENVVDIKFNVYLEEIDPVHLEEDEDPKQNRFGAFLLIGDRD</sequence>